<evidence type="ECO:0000259" key="4">
    <source>
        <dbReference type="SMART" id="SM01257"/>
    </source>
</evidence>
<sequence length="1023" mass="113910">MTVQSYRRSLKEFSESPVMSRCKSLSSSNSLTGAPQSITEWLALWEKDPVEILLDLGFGTEEPDVCTKIPPRFLSGASVAKGINIRVFLEAQKQRMDIERRNLYERFRQLEVLDHVTSALSSLLTDINTQQTKAQDETSLLDAMKRRHVVTRAKRRRIGQLLKRASQQTLLLKQGSLAPGEANLLSRKEQLCSSADIAERGTVQAHSSARVTLSCLTQEQSLREKGALAHLTSQCPPTLSEKAWTPSHLVAKPLHLSPASEVSAKDRPRKEPPLLVAHTLKKVANLNCKLPDSFEMEEVRCIMLTNQCDRTNVVFQFLLFCFGFPPLQNPALSGKINFISDIHNQERALSHRTVFPMLNQDFQQEPDDCVAEVFITAYESIVTVPGSMKACSNEEEETHPLLTAENGTYQARKAEPQSFVQEMLCDEDKKEEKTERKQLEKESCIEEHRPCLRGDAQDEGGPSSSKFDCHLYFSKGHKNANVTFTEMSDINSAVINESKIRGEDEFKKCWAEKDIGVACNEGAHGGSTGHVKGLCWDMEVASKDGTLLAANEVTNRQKLCKMDGDSKNTRRSPKMGVPETLQWDLASRSGSSVASLQVSQRHPSCLAEGPGLSSSEDQETGSTGEMLDANKSEQGDTLQNSEMASAPLKSVTVQMSSRLEFTPRAKGQNAPLSECLAREDPVDFSNMLGRVKQTTEASSQTDIPARKPRWPPLLCSLHTHLTKSASLDSIVCGKYRSHYWSEASDSRGVQGSHCCHCCCCHGCCPWTFPMAVSPRCPVGCCSNHATAELPLLKTLVLLQDTAMNNPAPCTIPEIEVMKSSCQHFQEKLDEIEQHLTEQQALFSSAMPDEGREEARHLQLLRRAVRQEVAELEFQLRDRACQVRESILMQLDQLLAEQSHLFSELGLSDWKGEKKAWNKQMFPDAADTEHPRRACSKMVFSRAPSKTTTATGSLYALQLEAPPMQFPARTTPEPNSAKSAPQELSTSAKEIKGTPQAKMDFEAFIHNVRRCFRLTLKVLSGRDR</sequence>
<dbReference type="InterPro" id="IPR029325">
    <property type="entry name" value="ITPR-bd"/>
</dbReference>
<dbReference type="InterPro" id="IPR043444">
    <property type="entry name" value="TESPA1-like"/>
</dbReference>
<reference evidence="5" key="3">
    <citation type="submission" date="2025-09" db="UniProtKB">
        <authorList>
            <consortium name="Ensembl"/>
        </authorList>
    </citation>
    <scope>IDENTIFICATION</scope>
</reference>
<dbReference type="AlphaFoldDB" id="A0A672UBI9"/>
<evidence type="ECO:0000313" key="6">
    <source>
        <dbReference type="Proteomes" id="UP000472266"/>
    </source>
</evidence>
<dbReference type="SMART" id="SM01257">
    <property type="entry name" value="KRAP_IP3R_bind"/>
    <property type="match status" value="1"/>
</dbReference>
<evidence type="ECO:0000256" key="2">
    <source>
        <dbReference type="SAM" id="Coils"/>
    </source>
</evidence>
<evidence type="ECO:0000256" key="3">
    <source>
        <dbReference type="SAM" id="MobiDB-lite"/>
    </source>
</evidence>
<dbReference type="GO" id="GO:0005102">
    <property type="term" value="F:signaling receptor binding"/>
    <property type="evidence" value="ECO:0007669"/>
    <property type="project" value="InterPro"/>
</dbReference>
<dbReference type="Ensembl" id="ENSSHBT00005015020.1">
    <property type="protein sequence ID" value="ENSSHBP00005012458.1"/>
    <property type="gene ID" value="ENSSHBG00005010923.1"/>
</dbReference>
<dbReference type="InParanoid" id="A0A672UBI9"/>
<evidence type="ECO:0000256" key="1">
    <source>
        <dbReference type="ARBA" id="ARBA00023054"/>
    </source>
</evidence>
<keyword evidence="1 2" id="KW-0175">Coiled coil</keyword>
<dbReference type="InterPro" id="IPR029326">
    <property type="entry name" value="SSFA2_C"/>
</dbReference>
<proteinExistence type="predicted"/>
<dbReference type="PANTHER" id="PTHR17469:SF14">
    <property type="entry name" value="PROTEIN ITPRID1"/>
    <property type="match status" value="1"/>
</dbReference>
<protein>
    <submittedName>
        <fullName evidence="5">ITPR interacting domain containing 1</fullName>
    </submittedName>
</protein>
<feature type="coiled-coil region" evidence="2">
    <location>
        <begin position="814"/>
        <end position="841"/>
    </location>
</feature>
<dbReference type="Pfam" id="PF14722">
    <property type="entry name" value="KRAP_IP3R_bind"/>
    <property type="match status" value="1"/>
</dbReference>
<feature type="compositionally biased region" description="Polar residues" evidence="3">
    <location>
        <begin position="612"/>
        <end position="623"/>
    </location>
</feature>
<keyword evidence="6" id="KW-1185">Reference proteome</keyword>
<feature type="region of interest" description="Disordered" evidence="3">
    <location>
        <begin position="594"/>
        <end position="639"/>
    </location>
</feature>
<organism evidence="5 6">
    <name type="scientific">Strigops habroptila</name>
    <name type="common">Kakapo</name>
    <dbReference type="NCBI Taxonomy" id="2489341"/>
    <lineage>
        <taxon>Eukaryota</taxon>
        <taxon>Metazoa</taxon>
        <taxon>Chordata</taxon>
        <taxon>Craniata</taxon>
        <taxon>Vertebrata</taxon>
        <taxon>Euteleostomi</taxon>
        <taxon>Archelosauria</taxon>
        <taxon>Archosauria</taxon>
        <taxon>Dinosauria</taxon>
        <taxon>Saurischia</taxon>
        <taxon>Theropoda</taxon>
        <taxon>Coelurosauria</taxon>
        <taxon>Aves</taxon>
        <taxon>Neognathae</taxon>
        <taxon>Neoaves</taxon>
        <taxon>Telluraves</taxon>
        <taxon>Australaves</taxon>
        <taxon>Psittaciformes</taxon>
        <taxon>Psittacidae</taxon>
        <taxon>Strigops</taxon>
    </lineage>
</organism>
<dbReference type="Pfam" id="PF14723">
    <property type="entry name" value="SSFA2_C"/>
    <property type="match status" value="1"/>
</dbReference>
<dbReference type="OMA" id="PDICTRI"/>
<feature type="region of interest" description="Disordered" evidence="3">
    <location>
        <begin position="964"/>
        <end position="991"/>
    </location>
</feature>
<name>A0A672UBI9_STRHB</name>
<feature type="domain" description="ITPR-interacting" evidence="4">
    <location>
        <begin position="17"/>
        <end position="169"/>
    </location>
</feature>
<reference evidence="5" key="2">
    <citation type="submission" date="2025-08" db="UniProtKB">
        <authorList>
            <consortium name="Ensembl"/>
        </authorList>
    </citation>
    <scope>IDENTIFICATION</scope>
</reference>
<dbReference type="Proteomes" id="UP000472266">
    <property type="component" value="Chromosome 1"/>
</dbReference>
<feature type="compositionally biased region" description="Polar residues" evidence="3">
    <location>
        <begin position="971"/>
        <end position="987"/>
    </location>
</feature>
<reference evidence="5 6" key="1">
    <citation type="submission" date="2019-11" db="EMBL/GenBank/DDBJ databases">
        <title>Strigops habroptila (kakapo) genome, bStrHab1, primary haplotype, v2.</title>
        <authorList>
            <person name="Jarvis E.D."/>
            <person name="Howard J."/>
            <person name="Rhie A."/>
            <person name="Phillippy A."/>
            <person name="Korlach J."/>
            <person name="Digby A."/>
            <person name="Iorns D."/>
            <person name="Eason D."/>
            <person name="Robertson B."/>
            <person name="Raemaekers T."/>
            <person name="Howe K."/>
            <person name="Lewin H."/>
            <person name="Damas J."/>
            <person name="Hastie A."/>
            <person name="Tracey A."/>
            <person name="Chow W."/>
            <person name="Fedrigo O."/>
        </authorList>
    </citation>
    <scope>NUCLEOTIDE SEQUENCE [LARGE SCALE GENOMIC DNA]</scope>
</reference>
<evidence type="ECO:0000313" key="5">
    <source>
        <dbReference type="Ensembl" id="ENSSHBP00005012458.1"/>
    </source>
</evidence>
<gene>
    <name evidence="5" type="primary">ITPRID1</name>
</gene>
<accession>A0A672UBI9</accession>
<dbReference type="GeneTree" id="ENSGT00940000161762"/>
<dbReference type="PANTHER" id="PTHR17469">
    <property type="entry name" value="SPERM SPECIFIC ANTIGEN 2-RELATED"/>
    <property type="match status" value="1"/>
</dbReference>